<evidence type="ECO:0000313" key="4">
    <source>
        <dbReference type="Proteomes" id="UP000243579"/>
    </source>
</evidence>
<dbReference type="Proteomes" id="UP000243579">
    <property type="component" value="Unassembled WGS sequence"/>
</dbReference>
<dbReference type="SUPFAM" id="SSF81324">
    <property type="entry name" value="Voltage-gated potassium channels"/>
    <property type="match status" value="1"/>
</dbReference>
<reference evidence="3 4" key="1">
    <citation type="journal article" date="2014" name="Genome Biol. Evol.">
        <title>The secreted proteins of Achlya hypogyna and Thraustotheca clavata identify the ancestral oomycete secretome and reveal gene acquisitions by horizontal gene transfer.</title>
        <authorList>
            <person name="Misner I."/>
            <person name="Blouin N."/>
            <person name="Leonard G."/>
            <person name="Richards T.A."/>
            <person name="Lane C.E."/>
        </authorList>
    </citation>
    <scope>NUCLEOTIDE SEQUENCE [LARGE SCALE GENOMIC DNA]</scope>
    <source>
        <strain evidence="3 4">ATCC 48635</strain>
    </source>
</reference>
<name>A0A1V9YMM9_ACHHY</name>
<sequence length="475" mass="53197">MELRPAATATIDVDTDMWARKKRVYMTQLTDRLANDAAFRAGFAKTLQHVRAIHKLSVDYERRRVAENRMFGVSTLSLLLVFLECATNAGWIRYANAVLTALLLLLLVQRYAIEREIAVGKGLVPPNAYIWELPPSFILAFLVELVICSLFLPPGLDGEIHMRQWIMASQSDSCPYGGEYIDGDCYLVYTYKYDHDFETQAQDPSSRYQILGLFVFLRVYQLPRYIRNLSDFYSARMAFVGSLNNVDALGVLFSIKYMLRSRPFPLLVVGFATTLLTVSCALWLLETPVNPLVSTYPSAMWLTIVTMATVGYGDRVPMTVPGQVLMVLGAMATGIIFVGILSASFFALLDLTDRDRNVLDLLSNEKEAKATSAASARLIQAAWNLHVCRQRSASPAVTDAATVLLYATAQTCRKLRKSRKLHVPSLHDQLVAEMTGLDDLAIADHTQRMQRLLALEAKLDDNLRAVREIAARTHE</sequence>
<dbReference type="OrthoDB" id="73653at2759"/>
<dbReference type="EMBL" id="JNBR01001471">
    <property type="protein sequence ID" value="OQR86985.1"/>
    <property type="molecule type" value="Genomic_DNA"/>
</dbReference>
<accession>A0A1V9YMM9</accession>
<dbReference type="PANTHER" id="PTHR10153">
    <property type="entry name" value="SMALL CONDUCTANCE CALCIUM-ACTIVATED POTASSIUM CHANNEL"/>
    <property type="match status" value="1"/>
</dbReference>
<feature type="transmembrane region" description="Helical" evidence="1">
    <location>
        <begin position="324"/>
        <end position="349"/>
    </location>
</feature>
<dbReference type="Pfam" id="PF07885">
    <property type="entry name" value="Ion_trans_2"/>
    <property type="match status" value="1"/>
</dbReference>
<feature type="transmembrane region" description="Helical" evidence="1">
    <location>
        <begin position="133"/>
        <end position="153"/>
    </location>
</feature>
<dbReference type="AlphaFoldDB" id="A0A1V9YMM9"/>
<dbReference type="GO" id="GO:0016020">
    <property type="term" value="C:membrane"/>
    <property type="evidence" value="ECO:0007669"/>
    <property type="project" value="InterPro"/>
</dbReference>
<evidence type="ECO:0000259" key="2">
    <source>
        <dbReference type="Pfam" id="PF07885"/>
    </source>
</evidence>
<keyword evidence="1" id="KW-0812">Transmembrane</keyword>
<dbReference type="InterPro" id="IPR013099">
    <property type="entry name" value="K_chnl_dom"/>
</dbReference>
<gene>
    <name evidence="3" type="ORF">ACHHYP_09628</name>
</gene>
<feature type="transmembrane region" description="Helical" evidence="1">
    <location>
        <begin position="70"/>
        <end position="87"/>
    </location>
</feature>
<keyword evidence="1" id="KW-1133">Transmembrane helix</keyword>
<dbReference type="InterPro" id="IPR015449">
    <property type="entry name" value="K_chnl_Ca-activ_SK"/>
</dbReference>
<keyword evidence="1" id="KW-0472">Membrane</keyword>
<dbReference type="Gene3D" id="1.10.287.70">
    <property type="match status" value="1"/>
</dbReference>
<feature type="transmembrane region" description="Helical" evidence="1">
    <location>
        <begin position="264"/>
        <end position="285"/>
    </location>
</feature>
<protein>
    <submittedName>
        <fullName evidence="3">Voltage-gated Ion Channel (VIC) Superfamily</fullName>
    </submittedName>
</protein>
<proteinExistence type="predicted"/>
<evidence type="ECO:0000313" key="3">
    <source>
        <dbReference type="EMBL" id="OQR86985.1"/>
    </source>
</evidence>
<feature type="domain" description="Potassium channel" evidence="2">
    <location>
        <begin position="291"/>
        <end position="347"/>
    </location>
</feature>
<organism evidence="3 4">
    <name type="scientific">Achlya hypogyna</name>
    <name type="common">Oomycete</name>
    <name type="synonym">Protoachlya hypogyna</name>
    <dbReference type="NCBI Taxonomy" id="1202772"/>
    <lineage>
        <taxon>Eukaryota</taxon>
        <taxon>Sar</taxon>
        <taxon>Stramenopiles</taxon>
        <taxon>Oomycota</taxon>
        <taxon>Saprolegniomycetes</taxon>
        <taxon>Saprolegniales</taxon>
        <taxon>Achlyaceae</taxon>
        <taxon>Achlya</taxon>
    </lineage>
</organism>
<comment type="caution">
    <text evidence="3">The sequence shown here is derived from an EMBL/GenBank/DDBJ whole genome shotgun (WGS) entry which is preliminary data.</text>
</comment>
<feature type="transmembrane region" description="Helical" evidence="1">
    <location>
        <begin position="291"/>
        <end position="312"/>
    </location>
</feature>
<evidence type="ECO:0000256" key="1">
    <source>
        <dbReference type="SAM" id="Phobius"/>
    </source>
</evidence>
<dbReference type="STRING" id="1202772.A0A1V9YMM9"/>
<dbReference type="GO" id="GO:0016286">
    <property type="term" value="F:small conductance calcium-activated potassium channel activity"/>
    <property type="evidence" value="ECO:0007669"/>
    <property type="project" value="InterPro"/>
</dbReference>
<keyword evidence="4" id="KW-1185">Reference proteome</keyword>